<dbReference type="AlphaFoldDB" id="A0A8J3JYK5"/>
<sequence length="139" mass="15131">MTLDIAVLASAAATTLVTAMAQEGWEGVKSAVARLWRRDSAEQVTRVEAALEQSRQELVAGSEPVESAQAELVAEWQSKLRGLLAAHPGLADELAEVFKLDRQLISEVRFGNVSHHGFGDINQAGRDITVNRSPRRLDD</sequence>
<dbReference type="Proteomes" id="UP000619293">
    <property type="component" value="Unassembled WGS sequence"/>
</dbReference>
<protein>
    <submittedName>
        <fullName evidence="1">Uncharacterized protein</fullName>
    </submittedName>
</protein>
<name>A0A8J3JYK5_9ACTN</name>
<evidence type="ECO:0000313" key="2">
    <source>
        <dbReference type="Proteomes" id="UP000619293"/>
    </source>
</evidence>
<comment type="caution">
    <text evidence="1">The sequence shown here is derived from an EMBL/GenBank/DDBJ whole genome shotgun (WGS) entry which is preliminary data.</text>
</comment>
<organism evidence="1 2">
    <name type="scientific">Catellatospora chokoriensis</name>
    <dbReference type="NCBI Taxonomy" id="310353"/>
    <lineage>
        <taxon>Bacteria</taxon>
        <taxon>Bacillati</taxon>
        <taxon>Actinomycetota</taxon>
        <taxon>Actinomycetes</taxon>
        <taxon>Micromonosporales</taxon>
        <taxon>Micromonosporaceae</taxon>
        <taxon>Catellatospora</taxon>
    </lineage>
</organism>
<keyword evidence="2" id="KW-1185">Reference proteome</keyword>
<dbReference type="EMBL" id="BONG01000026">
    <property type="protein sequence ID" value="GIF90839.1"/>
    <property type="molecule type" value="Genomic_DNA"/>
</dbReference>
<gene>
    <name evidence="1" type="ORF">Cch02nite_42830</name>
</gene>
<reference evidence="1 2" key="1">
    <citation type="submission" date="2021-01" db="EMBL/GenBank/DDBJ databases">
        <title>Whole genome shotgun sequence of Catellatospora chokoriensis NBRC 107358.</title>
        <authorList>
            <person name="Komaki H."/>
            <person name="Tamura T."/>
        </authorList>
    </citation>
    <scope>NUCLEOTIDE SEQUENCE [LARGE SCALE GENOMIC DNA]</scope>
    <source>
        <strain evidence="1 2">NBRC 107358</strain>
    </source>
</reference>
<dbReference type="RefSeq" id="WP_191841540.1">
    <property type="nucleotide sequence ID" value="NZ_BAAALB010000012.1"/>
</dbReference>
<accession>A0A8J3JYK5</accession>
<proteinExistence type="predicted"/>
<evidence type="ECO:0000313" key="1">
    <source>
        <dbReference type="EMBL" id="GIF90839.1"/>
    </source>
</evidence>